<evidence type="ECO:0000313" key="3">
    <source>
        <dbReference type="Proteomes" id="UP000239485"/>
    </source>
</evidence>
<organism evidence="2 3">
    <name type="scientific">Kineococcus xinjiangensis</name>
    <dbReference type="NCBI Taxonomy" id="512762"/>
    <lineage>
        <taxon>Bacteria</taxon>
        <taxon>Bacillati</taxon>
        <taxon>Actinomycetota</taxon>
        <taxon>Actinomycetes</taxon>
        <taxon>Kineosporiales</taxon>
        <taxon>Kineosporiaceae</taxon>
        <taxon>Kineococcus</taxon>
    </lineage>
</organism>
<dbReference type="GO" id="GO:0016301">
    <property type="term" value="F:kinase activity"/>
    <property type="evidence" value="ECO:0007669"/>
    <property type="project" value="UniProtKB-KW"/>
</dbReference>
<evidence type="ECO:0000256" key="1">
    <source>
        <dbReference type="ARBA" id="ARBA00006479"/>
    </source>
</evidence>
<accession>A0A2S6IUX1</accession>
<dbReference type="PANTHER" id="PTHR18964:SF169">
    <property type="entry name" value="N-ACETYLMANNOSAMINE KINASE"/>
    <property type="match status" value="1"/>
</dbReference>
<comment type="caution">
    <text evidence="2">The sequence shown here is derived from an EMBL/GenBank/DDBJ whole genome shotgun (WGS) entry which is preliminary data.</text>
</comment>
<dbReference type="OrthoDB" id="9797931at2"/>
<dbReference type="Proteomes" id="UP000239485">
    <property type="component" value="Unassembled WGS sequence"/>
</dbReference>
<dbReference type="AlphaFoldDB" id="A0A2S6IUX1"/>
<gene>
    <name evidence="2" type="ORF">CLV92_102214</name>
</gene>
<dbReference type="PANTHER" id="PTHR18964">
    <property type="entry name" value="ROK (REPRESSOR, ORF, KINASE) FAMILY"/>
    <property type="match status" value="1"/>
</dbReference>
<dbReference type="InterPro" id="IPR043129">
    <property type="entry name" value="ATPase_NBD"/>
</dbReference>
<keyword evidence="2" id="KW-0418">Kinase</keyword>
<name>A0A2S6IUX1_9ACTN</name>
<keyword evidence="2" id="KW-0808">Transferase</keyword>
<dbReference type="InterPro" id="IPR000600">
    <property type="entry name" value="ROK"/>
</dbReference>
<comment type="similarity">
    <text evidence="1">Belongs to the ROK (NagC/XylR) family.</text>
</comment>
<reference evidence="2 3" key="1">
    <citation type="submission" date="2018-02" db="EMBL/GenBank/DDBJ databases">
        <title>Genomic Encyclopedia of Archaeal and Bacterial Type Strains, Phase II (KMG-II): from individual species to whole genera.</title>
        <authorList>
            <person name="Goeker M."/>
        </authorList>
    </citation>
    <scope>NUCLEOTIDE SEQUENCE [LARGE SCALE GENOMIC DNA]</scope>
    <source>
        <strain evidence="2 3">DSM 22857</strain>
    </source>
</reference>
<dbReference type="SUPFAM" id="SSF53067">
    <property type="entry name" value="Actin-like ATPase domain"/>
    <property type="match status" value="1"/>
</dbReference>
<dbReference type="Gene3D" id="3.30.420.40">
    <property type="match status" value="2"/>
</dbReference>
<proteinExistence type="inferred from homology"/>
<evidence type="ECO:0000313" key="2">
    <source>
        <dbReference type="EMBL" id="PPK98061.1"/>
    </source>
</evidence>
<sequence length="329" mass="35334">MSRVVAVDVGGTWFRVGSSCKDIGASTVQRVRSPSLLNNPGESVESLMATLLSMLDTAAPLGAEVSISLGAALDESTGTVYGSAPLWGDYTGAFPLREELRRRRPDVSWQVFNDLTCGLADFSARAGGQGARRIGYLTVSSGIAYRSADLTRREIEVDASGLQGEIGHTTAPPVQDPLLAGTPLPCDCGGHGHVASCASGPGMARMARALDLPCAERFPDGFTDELRERRHGARSLLREAVRPVAHVLRTIWQISPHTDVIGVGGGVAENLGTFYEQELTRQICEQRSYADRWLTPELISRRLRIARPGEADCLRGALLMAEGYLSVTK</sequence>
<dbReference type="RefSeq" id="WP_158257120.1">
    <property type="nucleotide sequence ID" value="NZ_PTJD01000002.1"/>
</dbReference>
<keyword evidence="3" id="KW-1185">Reference proteome</keyword>
<protein>
    <submittedName>
        <fullName evidence="2">Putative NBD/HSP70 family sugar kinase</fullName>
    </submittedName>
</protein>
<dbReference type="EMBL" id="PTJD01000002">
    <property type="protein sequence ID" value="PPK98061.1"/>
    <property type="molecule type" value="Genomic_DNA"/>
</dbReference>
<dbReference type="Pfam" id="PF00480">
    <property type="entry name" value="ROK"/>
    <property type="match status" value="1"/>
</dbReference>